<reference evidence="1 2" key="1">
    <citation type="submission" date="2019-02" db="EMBL/GenBank/DDBJ databases">
        <title>The Batch Genome Submission of Acinetobacter spp. strains.</title>
        <authorList>
            <person name="Qin J."/>
            <person name="Hu Y."/>
            <person name="Ye H."/>
            <person name="Wei L."/>
            <person name="Feng Y."/>
            <person name="Zong Z."/>
        </authorList>
    </citation>
    <scope>NUCLEOTIDE SEQUENCE [LARGE SCALE GENOMIC DNA]</scope>
    <source>
        <strain evidence="1 2">WCHAW060049</strain>
    </source>
</reference>
<evidence type="ECO:0000313" key="2">
    <source>
        <dbReference type="Proteomes" id="UP000293863"/>
    </source>
</evidence>
<dbReference type="RefSeq" id="WP_130132022.1">
    <property type="nucleotide sequence ID" value="NZ_SGSQ01000010.1"/>
</dbReference>
<name>A0A4Q7AGS3_9GAMM</name>
<evidence type="ECO:0000313" key="1">
    <source>
        <dbReference type="EMBL" id="RZG46798.1"/>
    </source>
</evidence>
<keyword evidence="1" id="KW-0378">Hydrolase</keyword>
<sequence>MIIVLDVAYTESFAHVAGVVFENWTSQKAAQTYTLKVQEIAEYESGQFYKRELPCLLALLQEVKEPIDLIVIDGYVTLGEDQHHGLGQYLYEALDCKIPVIGVAKNEFKGTPKYCEILRGQSQKPLYVTAIGIDLDVAKNHVENMYGKFRVPELLKEVDRLSRAIP</sequence>
<comment type="caution">
    <text evidence="1">The sequence shown here is derived from an EMBL/GenBank/DDBJ whole genome shotgun (WGS) entry which is preliminary data.</text>
</comment>
<dbReference type="InterPro" id="IPR007581">
    <property type="entry name" value="Endonuclease-V"/>
</dbReference>
<dbReference type="GO" id="GO:0004519">
    <property type="term" value="F:endonuclease activity"/>
    <property type="evidence" value="ECO:0007669"/>
    <property type="project" value="UniProtKB-KW"/>
</dbReference>
<dbReference type="Gene3D" id="3.30.2170.10">
    <property type="entry name" value="archaeoglobus fulgidus dsm 4304 superfamily"/>
    <property type="match status" value="1"/>
</dbReference>
<proteinExistence type="predicted"/>
<dbReference type="Proteomes" id="UP000293863">
    <property type="component" value="Unassembled WGS sequence"/>
</dbReference>
<keyword evidence="1" id="KW-0540">Nuclease</keyword>
<dbReference type="AlphaFoldDB" id="A0A4Q7AGS3"/>
<organism evidence="1 2">
    <name type="scientific">Acinetobacter wuhouensis</name>
    <dbReference type="NCBI Taxonomy" id="1879050"/>
    <lineage>
        <taxon>Bacteria</taxon>
        <taxon>Pseudomonadati</taxon>
        <taxon>Pseudomonadota</taxon>
        <taxon>Gammaproteobacteria</taxon>
        <taxon>Moraxellales</taxon>
        <taxon>Moraxellaceae</taxon>
        <taxon>Acinetobacter</taxon>
    </lineage>
</organism>
<dbReference type="Pfam" id="PF04493">
    <property type="entry name" value="Endonuclease_5"/>
    <property type="match status" value="1"/>
</dbReference>
<dbReference type="GO" id="GO:0006281">
    <property type="term" value="P:DNA repair"/>
    <property type="evidence" value="ECO:0007669"/>
    <property type="project" value="InterPro"/>
</dbReference>
<gene>
    <name evidence="1" type="ORF">EXU28_08185</name>
</gene>
<keyword evidence="1" id="KW-0255">Endonuclease</keyword>
<keyword evidence="2" id="KW-1185">Reference proteome</keyword>
<dbReference type="EMBL" id="SGSQ01000010">
    <property type="protein sequence ID" value="RZG46798.1"/>
    <property type="molecule type" value="Genomic_DNA"/>
</dbReference>
<accession>A0A4Q7AGS3</accession>
<protein>
    <submittedName>
        <fullName evidence="1">Endonuclease V</fullName>
    </submittedName>
</protein>